<evidence type="ECO:0000256" key="1">
    <source>
        <dbReference type="SAM" id="MobiDB-lite"/>
    </source>
</evidence>
<gene>
    <name evidence="2" type="ORF">PLEPLA_LOCUS45127</name>
</gene>
<feature type="compositionally biased region" description="Basic and acidic residues" evidence="1">
    <location>
        <begin position="19"/>
        <end position="33"/>
    </location>
</feature>
<dbReference type="EMBL" id="CADEAL010004336">
    <property type="protein sequence ID" value="CAB1457305.1"/>
    <property type="molecule type" value="Genomic_DNA"/>
</dbReference>
<accession>A0A9N7ZAN0</accession>
<reference evidence="2" key="1">
    <citation type="submission" date="2020-03" db="EMBL/GenBank/DDBJ databases">
        <authorList>
            <person name="Weist P."/>
        </authorList>
    </citation>
    <scope>NUCLEOTIDE SEQUENCE</scope>
</reference>
<dbReference type="AlphaFoldDB" id="A0A9N7ZAN0"/>
<sequence length="170" mass="18529">MSAHPPAQKMQRSCASSRRTREDAPTRTPERSRSVPAAATNYGDLLQAEGRGAEGRGGGVVVGWEGHEQHFTLSAPHFLHTTSSFHCATRFTGHQGPEPAATWKCEKYCELPLLQIFNPCENSHKCRPGGEGSVFPSVWCNIKEPLANLNTSQGPRLSLVPDTLTGQLHD</sequence>
<keyword evidence="3" id="KW-1185">Reference proteome</keyword>
<dbReference type="Proteomes" id="UP001153269">
    <property type="component" value="Unassembled WGS sequence"/>
</dbReference>
<comment type="caution">
    <text evidence="2">The sequence shown here is derived from an EMBL/GenBank/DDBJ whole genome shotgun (WGS) entry which is preliminary data.</text>
</comment>
<feature type="region of interest" description="Disordered" evidence="1">
    <location>
        <begin position="1"/>
        <end position="41"/>
    </location>
</feature>
<evidence type="ECO:0000313" key="3">
    <source>
        <dbReference type="Proteomes" id="UP001153269"/>
    </source>
</evidence>
<protein>
    <submittedName>
        <fullName evidence="2">Uncharacterized protein</fullName>
    </submittedName>
</protein>
<proteinExistence type="predicted"/>
<name>A0A9N7ZAN0_PLEPL</name>
<evidence type="ECO:0000313" key="2">
    <source>
        <dbReference type="EMBL" id="CAB1457305.1"/>
    </source>
</evidence>
<organism evidence="2 3">
    <name type="scientific">Pleuronectes platessa</name>
    <name type="common">European plaice</name>
    <dbReference type="NCBI Taxonomy" id="8262"/>
    <lineage>
        <taxon>Eukaryota</taxon>
        <taxon>Metazoa</taxon>
        <taxon>Chordata</taxon>
        <taxon>Craniata</taxon>
        <taxon>Vertebrata</taxon>
        <taxon>Euteleostomi</taxon>
        <taxon>Actinopterygii</taxon>
        <taxon>Neopterygii</taxon>
        <taxon>Teleostei</taxon>
        <taxon>Neoteleostei</taxon>
        <taxon>Acanthomorphata</taxon>
        <taxon>Carangaria</taxon>
        <taxon>Pleuronectiformes</taxon>
        <taxon>Pleuronectoidei</taxon>
        <taxon>Pleuronectidae</taxon>
        <taxon>Pleuronectes</taxon>
    </lineage>
</organism>